<evidence type="ECO:0000256" key="5">
    <source>
        <dbReference type="ARBA" id="ARBA00023136"/>
    </source>
</evidence>
<feature type="transmembrane region" description="Helical" evidence="6">
    <location>
        <begin position="467"/>
        <end position="486"/>
    </location>
</feature>
<evidence type="ECO:0000256" key="4">
    <source>
        <dbReference type="ARBA" id="ARBA00022989"/>
    </source>
</evidence>
<evidence type="ECO:0000313" key="8">
    <source>
        <dbReference type="Proteomes" id="UP001152561"/>
    </source>
</evidence>
<evidence type="ECO:0008006" key="9">
    <source>
        <dbReference type="Google" id="ProtNLM"/>
    </source>
</evidence>
<reference evidence="8" key="1">
    <citation type="journal article" date="2023" name="Proc. Natl. Acad. Sci. U.S.A.">
        <title>Genomic and structural basis for evolution of tropane alkaloid biosynthesis.</title>
        <authorList>
            <person name="Wanga Y.-J."/>
            <person name="Taina T."/>
            <person name="Yua J.-Y."/>
            <person name="Lia J."/>
            <person name="Xua B."/>
            <person name="Chenc J."/>
            <person name="D'Auriad J.C."/>
            <person name="Huanga J.-P."/>
            <person name="Huanga S.-X."/>
        </authorList>
    </citation>
    <scope>NUCLEOTIDE SEQUENCE [LARGE SCALE GENOMIC DNA]</scope>
    <source>
        <strain evidence="8">cv. KIB-2019</strain>
    </source>
</reference>
<dbReference type="NCBIfam" id="NF037981">
    <property type="entry name" value="NCS2_1"/>
    <property type="match status" value="1"/>
</dbReference>
<feature type="transmembrane region" description="Helical" evidence="6">
    <location>
        <begin position="374"/>
        <end position="393"/>
    </location>
</feature>
<keyword evidence="5 6" id="KW-0472">Membrane</keyword>
<gene>
    <name evidence="7" type="ORF">K7X08_014349</name>
</gene>
<dbReference type="GO" id="GO:0016020">
    <property type="term" value="C:membrane"/>
    <property type="evidence" value="ECO:0007669"/>
    <property type="project" value="UniProtKB-SubCell"/>
</dbReference>
<evidence type="ECO:0000256" key="6">
    <source>
        <dbReference type="SAM" id="Phobius"/>
    </source>
</evidence>
<keyword evidence="3 6" id="KW-0812">Transmembrane</keyword>
<protein>
    <recommendedName>
        <fullName evidence="9">Nucleobase-ascorbate transporter 10</fullName>
    </recommendedName>
</protein>
<dbReference type="AlphaFoldDB" id="A0A9Q1LLF9"/>
<feature type="transmembrane region" description="Helical" evidence="6">
    <location>
        <begin position="102"/>
        <end position="123"/>
    </location>
</feature>
<comment type="caution">
    <text evidence="7">The sequence shown here is derived from an EMBL/GenBank/DDBJ whole genome shotgun (WGS) entry which is preliminary data.</text>
</comment>
<feature type="transmembrane region" description="Helical" evidence="6">
    <location>
        <begin position="143"/>
        <end position="163"/>
    </location>
</feature>
<dbReference type="Proteomes" id="UP001152561">
    <property type="component" value="Unassembled WGS sequence"/>
</dbReference>
<evidence type="ECO:0000256" key="2">
    <source>
        <dbReference type="ARBA" id="ARBA00008821"/>
    </source>
</evidence>
<keyword evidence="8" id="KW-1185">Reference proteome</keyword>
<feature type="transmembrane region" description="Helical" evidence="6">
    <location>
        <begin position="49"/>
        <end position="67"/>
    </location>
</feature>
<comment type="similarity">
    <text evidence="2">Belongs to the nucleobase:cation symporter-2 (NCS2) (TC 2.A.40) family.</text>
</comment>
<dbReference type="PANTHER" id="PTHR11119">
    <property type="entry name" value="XANTHINE-URACIL / VITAMIN C PERMEASE FAMILY MEMBER"/>
    <property type="match status" value="1"/>
</dbReference>
<dbReference type="EMBL" id="JAJAGQ010000017">
    <property type="protein sequence ID" value="KAJ8537809.1"/>
    <property type="molecule type" value="Genomic_DNA"/>
</dbReference>
<feature type="transmembrane region" description="Helical" evidence="6">
    <location>
        <begin position="429"/>
        <end position="445"/>
    </location>
</feature>
<dbReference type="InterPro" id="IPR006043">
    <property type="entry name" value="NCS2"/>
</dbReference>
<feature type="transmembrane region" description="Helical" evidence="6">
    <location>
        <begin position="231"/>
        <end position="250"/>
    </location>
</feature>
<organism evidence="7 8">
    <name type="scientific">Anisodus acutangulus</name>
    <dbReference type="NCBI Taxonomy" id="402998"/>
    <lineage>
        <taxon>Eukaryota</taxon>
        <taxon>Viridiplantae</taxon>
        <taxon>Streptophyta</taxon>
        <taxon>Embryophyta</taxon>
        <taxon>Tracheophyta</taxon>
        <taxon>Spermatophyta</taxon>
        <taxon>Magnoliopsida</taxon>
        <taxon>eudicotyledons</taxon>
        <taxon>Gunneridae</taxon>
        <taxon>Pentapetalae</taxon>
        <taxon>asterids</taxon>
        <taxon>lamiids</taxon>
        <taxon>Solanales</taxon>
        <taxon>Solanaceae</taxon>
        <taxon>Solanoideae</taxon>
        <taxon>Hyoscyameae</taxon>
        <taxon>Anisodus</taxon>
    </lineage>
</organism>
<feature type="transmembrane region" description="Helical" evidence="6">
    <location>
        <begin position="399"/>
        <end position="417"/>
    </location>
</feature>
<comment type="subcellular location">
    <subcellularLocation>
        <location evidence="1">Membrane</location>
        <topology evidence="1">Multi-pass membrane protein</topology>
    </subcellularLocation>
</comment>
<sequence length="535" mass="58782">MSSGNSGSGGNGAKKIEELHPHPVMEQLKNIQYCVNSPPPWGEALFLGFQHYILCLGNIVLIPSIIVPQMGGGNDEKAKVVQTLLFTSGVNTLLQSLFGARLPLVVGGSYAYLIPITSIIHQANRLSVLQDPELRFMHTMRSIQGALIVTSGFQILLGFLGLWRNVVRLLSPLSVAPLVTLTGLGLYHLGFPLIAECIEVGIPQLIFMVVITQYLPTYLKLKRSIGDRFAMLFSIAIVWFYAAILTWSGAYKNENEANCRTDSSGLISGSLWIDMPYPFQWGVPTFKFGDAFTMTIASFVASVESTGVFHASARYGSATPVPPSVISRGVGWLGIGTMLNAFFGGVTGCTATAENAGLLAMTRVGSRRVVQISAGFMIFFSILGKFGAIFASIPASIMAATYCIFFGYISSSGLGFLQFCNLNSFRTKFILGFSLFLGFSLPQYFREHYLCSGSGPLHTHSRWFNDTISVIFMSHATVAVAVSVFLDRTLPFSNDEARKDNGSHWWDKFVVYTKDVRSDEFYKLPCQLNRFFPPY</sequence>
<accession>A0A9Q1LLF9</accession>
<dbReference type="Pfam" id="PF00860">
    <property type="entry name" value="Xan_ur_permease"/>
    <property type="match status" value="1"/>
</dbReference>
<proteinExistence type="inferred from homology"/>
<evidence type="ECO:0000256" key="3">
    <source>
        <dbReference type="ARBA" id="ARBA00022692"/>
    </source>
</evidence>
<keyword evidence="4 6" id="KW-1133">Transmembrane helix</keyword>
<dbReference type="OrthoDB" id="1641903at2759"/>
<feature type="transmembrane region" description="Helical" evidence="6">
    <location>
        <begin position="175"/>
        <end position="195"/>
    </location>
</feature>
<evidence type="ECO:0000313" key="7">
    <source>
        <dbReference type="EMBL" id="KAJ8537809.1"/>
    </source>
</evidence>
<name>A0A9Q1LLF9_9SOLA</name>
<dbReference type="GO" id="GO:0022857">
    <property type="term" value="F:transmembrane transporter activity"/>
    <property type="evidence" value="ECO:0007669"/>
    <property type="project" value="InterPro"/>
</dbReference>
<evidence type="ECO:0000256" key="1">
    <source>
        <dbReference type="ARBA" id="ARBA00004141"/>
    </source>
</evidence>